<dbReference type="InterPro" id="IPR011109">
    <property type="entry name" value="DNA_bind_recombinase_dom"/>
</dbReference>
<name>A0A1I0QJM4_9BACT</name>
<evidence type="ECO:0000259" key="6">
    <source>
        <dbReference type="PROSITE" id="PS51736"/>
    </source>
</evidence>
<evidence type="ECO:0000256" key="4">
    <source>
        <dbReference type="PIRSR" id="PIRSR606118-50"/>
    </source>
</evidence>
<accession>A0A1I0QJM4</accession>
<keyword evidence="1" id="KW-0229">DNA integration</keyword>
<keyword evidence="2" id="KW-0238">DNA-binding</keyword>
<dbReference type="SUPFAM" id="SSF53041">
    <property type="entry name" value="Resolvase-like"/>
    <property type="match status" value="1"/>
</dbReference>
<dbReference type="CDD" id="cd00338">
    <property type="entry name" value="Ser_Recombinase"/>
    <property type="match status" value="1"/>
</dbReference>
<dbReference type="PROSITE" id="PS00397">
    <property type="entry name" value="RECOMBINASES_1"/>
    <property type="match status" value="1"/>
</dbReference>
<reference evidence="9" key="1">
    <citation type="submission" date="2016-10" db="EMBL/GenBank/DDBJ databases">
        <authorList>
            <person name="Varghese N."/>
            <person name="Submissions S."/>
        </authorList>
    </citation>
    <scope>NUCLEOTIDE SEQUENCE [LARGE SCALE GENOMIC DNA]</scope>
    <source>
        <strain evidence="9">DSM 3695</strain>
    </source>
</reference>
<sequence>MKTADLYIRVSTDEQAEKGYSQRSQEEMLRKYCELNAMQVRRIIYEDHSAKTFNRPEWQKLLADLRKHSGKTDLVLFTKWDRFSRNAGDAYQMISQLRKVGVEPQAIEQPLDLSVPENKMMLAFYLAAPEVENDRRALNTFSVMRRAKKEGRWMGSAPFGYANKVTEVGKKYITPKHPHTEIIQWVFETIAKGIFTTEQVWKQAKAKGLRICKNGFWVLVRNPVYCGKIFIPKYKEEEAHFVKGQHEPMISEALFYEVQDVLDGRKKKQRLQIEVDENLPLCGFLVCPPCGRVLTGSASKGKYRYYHYYHCSSSCGSRFRTDAVNKLFTVELRKLVPHPGMIEIYKLAMISEYNSQNKDHMNGRRLLLERPEELNKQLAKARRLMLNEEITPSEYREIKAEYQPEINSLEAQVSNYATPSNKIDDLINKPVDNVSKLDCLYENGTIAEKRLIVSSIYPEKLTFDGLNYRTPRINEAVRLICSLDEAFEEIKKGHSSNSTEMSFQVTPLGLVFCIIIC</sequence>
<dbReference type="GO" id="GO:0003677">
    <property type="term" value="F:DNA binding"/>
    <property type="evidence" value="ECO:0007669"/>
    <property type="project" value="UniProtKB-KW"/>
</dbReference>
<proteinExistence type="predicted"/>
<evidence type="ECO:0000256" key="3">
    <source>
        <dbReference type="ARBA" id="ARBA00023172"/>
    </source>
</evidence>
<evidence type="ECO:0000313" key="9">
    <source>
        <dbReference type="Proteomes" id="UP000199310"/>
    </source>
</evidence>
<dbReference type="Proteomes" id="UP000199310">
    <property type="component" value="Unassembled WGS sequence"/>
</dbReference>
<dbReference type="Gene3D" id="3.40.50.1390">
    <property type="entry name" value="Resolvase, N-terminal catalytic domain"/>
    <property type="match status" value="1"/>
</dbReference>
<dbReference type="Pfam" id="PF07508">
    <property type="entry name" value="Recombinase"/>
    <property type="match status" value="1"/>
</dbReference>
<dbReference type="AlphaFoldDB" id="A0A1I0QJM4"/>
<dbReference type="RefSeq" id="WP_089892629.1">
    <property type="nucleotide sequence ID" value="NZ_FOJG01000001.1"/>
</dbReference>
<keyword evidence="9" id="KW-1185">Reference proteome</keyword>
<dbReference type="SMART" id="SM00857">
    <property type="entry name" value="Resolvase"/>
    <property type="match status" value="1"/>
</dbReference>
<dbReference type="GO" id="GO:0000150">
    <property type="term" value="F:DNA strand exchange activity"/>
    <property type="evidence" value="ECO:0007669"/>
    <property type="project" value="InterPro"/>
</dbReference>
<feature type="domain" description="Resolvase/invertase-type recombinase catalytic" evidence="6">
    <location>
        <begin position="3"/>
        <end position="151"/>
    </location>
</feature>
<evidence type="ECO:0000259" key="7">
    <source>
        <dbReference type="PROSITE" id="PS51737"/>
    </source>
</evidence>
<dbReference type="InterPro" id="IPR036162">
    <property type="entry name" value="Resolvase-like_N_sf"/>
</dbReference>
<dbReference type="GO" id="GO:0015074">
    <property type="term" value="P:DNA integration"/>
    <property type="evidence" value="ECO:0007669"/>
    <property type="project" value="UniProtKB-KW"/>
</dbReference>
<evidence type="ECO:0000313" key="8">
    <source>
        <dbReference type="EMBL" id="SEW27226.1"/>
    </source>
</evidence>
<gene>
    <name evidence="8" type="ORF">SAMN04488122_1514</name>
</gene>
<evidence type="ECO:0000256" key="2">
    <source>
        <dbReference type="ARBA" id="ARBA00023125"/>
    </source>
</evidence>
<dbReference type="PROSITE" id="PS51737">
    <property type="entry name" value="RECOMBINASE_DNA_BIND"/>
    <property type="match status" value="1"/>
</dbReference>
<organism evidence="8 9">
    <name type="scientific">Chitinophaga arvensicola</name>
    <dbReference type="NCBI Taxonomy" id="29529"/>
    <lineage>
        <taxon>Bacteria</taxon>
        <taxon>Pseudomonadati</taxon>
        <taxon>Bacteroidota</taxon>
        <taxon>Chitinophagia</taxon>
        <taxon>Chitinophagales</taxon>
        <taxon>Chitinophagaceae</taxon>
        <taxon>Chitinophaga</taxon>
    </lineage>
</organism>
<dbReference type="PANTHER" id="PTHR30461:SF23">
    <property type="entry name" value="DNA RECOMBINASE-RELATED"/>
    <property type="match status" value="1"/>
</dbReference>
<dbReference type="InterPro" id="IPR006118">
    <property type="entry name" value="Recombinase_CS"/>
</dbReference>
<dbReference type="InterPro" id="IPR050639">
    <property type="entry name" value="SSR_resolvase"/>
</dbReference>
<dbReference type="OrthoDB" id="9815006at2"/>
<dbReference type="Pfam" id="PF00239">
    <property type="entry name" value="Resolvase"/>
    <property type="match status" value="1"/>
</dbReference>
<dbReference type="Gene3D" id="3.90.1750.20">
    <property type="entry name" value="Putative Large Serine Recombinase, Chain B, Domain 2"/>
    <property type="match status" value="1"/>
</dbReference>
<feature type="active site" description="O-(5'-phospho-DNA)-serine intermediate" evidence="4 5">
    <location>
        <position position="11"/>
    </location>
</feature>
<dbReference type="PANTHER" id="PTHR30461">
    <property type="entry name" value="DNA-INVERTASE FROM LAMBDOID PROPHAGE"/>
    <property type="match status" value="1"/>
</dbReference>
<dbReference type="PROSITE" id="PS51736">
    <property type="entry name" value="RECOMBINASES_3"/>
    <property type="match status" value="1"/>
</dbReference>
<evidence type="ECO:0000256" key="5">
    <source>
        <dbReference type="PROSITE-ProRule" id="PRU10137"/>
    </source>
</evidence>
<dbReference type="EMBL" id="FOJG01000001">
    <property type="protein sequence ID" value="SEW27226.1"/>
    <property type="molecule type" value="Genomic_DNA"/>
</dbReference>
<protein>
    <submittedName>
        <fullName evidence="8">Site-specific DNA recombinase</fullName>
    </submittedName>
</protein>
<feature type="domain" description="Recombinase" evidence="7">
    <location>
        <begin position="158"/>
        <end position="268"/>
    </location>
</feature>
<dbReference type="STRING" id="29529.SAMN04488122_1514"/>
<dbReference type="InterPro" id="IPR006119">
    <property type="entry name" value="Resolv_N"/>
</dbReference>
<evidence type="ECO:0000256" key="1">
    <source>
        <dbReference type="ARBA" id="ARBA00022908"/>
    </source>
</evidence>
<dbReference type="InterPro" id="IPR038109">
    <property type="entry name" value="DNA_bind_recomb_sf"/>
</dbReference>
<keyword evidence="3" id="KW-0233">DNA recombination</keyword>